<dbReference type="Gene3D" id="2.30.30.40">
    <property type="entry name" value="SH3 Domains"/>
    <property type="match status" value="1"/>
</dbReference>
<feature type="compositionally biased region" description="Pro residues" evidence="7">
    <location>
        <begin position="262"/>
        <end position="272"/>
    </location>
</feature>
<dbReference type="PRINTS" id="PR00452">
    <property type="entry name" value="SH3DOMAIN"/>
</dbReference>
<reference evidence="11" key="1">
    <citation type="submission" date="2025-08" db="UniProtKB">
        <authorList>
            <consortium name="RefSeq"/>
        </authorList>
    </citation>
    <scope>IDENTIFICATION</scope>
    <source>
        <tissue evidence="11">Whole sample</tissue>
    </source>
</reference>
<dbReference type="PANTHER" id="PTHR15129">
    <property type="entry name" value="SRC-ASSOCIATED ADAPTOR PROTEIN"/>
    <property type="match status" value="1"/>
</dbReference>
<feature type="domain" description="PH" evidence="9">
    <location>
        <begin position="103"/>
        <end position="210"/>
    </location>
</feature>
<protein>
    <submittedName>
        <fullName evidence="11">Src kinase-associated phosphoprotein 2-B-like</fullName>
    </submittedName>
</protein>
<evidence type="ECO:0000256" key="5">
    <source>
        <dbReference type="ARBA" id="ARBA00022553"/>
    </source>
</evidence>
<dbReference type="AlphaFoldDB" id="A0A8B8EP69"/>
<evidence type="ECO:0000256" key="1">
    <source>
        <dbReference type="ARBA" id="ARBA00004496"/>
    </source>
</evidence>
<dbReference type="SUPFAM" id="SSF50729">
    <property type="entry name" value="PH domain-like"/>
    <property type="match status" value="1"/>
</dbReference>
<feature type="region of interest" description="Disordered" evidence="7">
    <location>
        <begin position="241"/>
        <end position="371"/>
    </location>
</feature>
<proteinExistence type="inferred from homology"/>
<dbReference type="InterPro" id="IPR036028">
    <property type="entry name" value="SH3-like_dom_sf"/>
</dbReference>
<dbReference type="RefSeq" id="XP_022341725.1">
    <property type="nucleotide sequence ID" value="XM_022486017.1"/>
</dbReference>
<dbReference type="Pfam" id="PF07653">
    <property type="entry name" value="SH3_2"/>
    <property type="match status" value="1"/>
</dbReference>
<dbReference type="SUPFAM" id="SSF50044">
    <property type="entry name" value="SH3-domain"/>
    <property type="match status" value="1"/>
</dbReference>
<evidence type="ECO:0000256" key="4">
    <source>
        <dbReference type="ARBA" id="ARBA00022490"/>
    </source>
</evidence>
<organism evidence="10 11">
    <name type="scientific">Crassostrea virginica</name>
    <name type="common">Eastern oyster</name>
    <dbReference type="NCBI Taxonomy" id="6565"/>
    <lineage>
        <taxon>Eukaryota</taxon>
        <taxon>Metazoa</taxon>
        <taxon>Spiralia</taxon>
        <taxon>Lophotrochozoa</taxon>
        <taxon>Mollusca</taxon>
        <taxon>Bivalvia</taxon>
        <taxon>Autobranchia</taxon>
        <taxon>Pteriomorphia</taxon>
        <taxon>Ostreida</taxon>
        <taxon>Ostreoidea</taxon>
        <taxon>Ostreidae</taxon>
        <taxon>Crassostrea</taxon>
    </lineage>
</organism>
<comment type="similarity">
    <text evidence="2">Belongs to the SKAP family.</text>
</comment>
<feature type="region of interest" description="Disordered" evidence="7">
    <location>
        <begin position="213"/>
        <end position="232"/>
    </location>
</feature>
<dbReference type="GO" id="GO:0005886">
    <property type="term" value="C:plasma membrane"/>
    <property type="evidence" value="ECO:0007669"/>
    <property type="project" value="TreeGrafter"/>
</dbReference>
<feature type="compositionally biased region" description="Acidic residues" evidence="7">
    <location>
        <begin position="273"/>
        <end position="294"/>
    </location>
</feature>
<dbReference type="GO" id="GO:0005737">
    <property type="term" value="C:cytoplasm"/>
    <property type="evidence" value="ECO:0007669"/>
    <property type="project" value="UniProtKB-SubCell"/>
</dbReference>
<dbReference type="Gene3D" id="2.30.29.30">
    <property type="entry name" value="Pleckstrin-homology domain (PH domain)/Phosphotyrosine-binding domain (PTB)"/>
    <property type="match status" value="1"/>
</dbReference>
<dbReference type="PROSITE" id="PS50002">
    <property type="entry name" value="SH3"/>
    <property type="match status" value="1"/>
</dbReference>
<evidence type="ECO:0000256" key="2">
    <source>
        <dbReference type="ARBA" id="ARBA00005864"/>
    </source>
</evidence>
<dbReference type="InterPro" id="IPR001849">
    <property type="entry name" value="PH_domain"/>
</dbReference>
<dbReference type="PANTHER" id="PTHR15129:SF0">
    <property type="entry name" value="SH3 DOMAIN-CONTAINING PROTEIN"/>
    <property type="match status" value="1"/>
</dbReference>
<feature type="compositionally biased region" description="Pro residues" evidence="7">
    <location>
        <begin position="302"/>
        <end position="349"/>
    </location>
</feature>
<gene>
    <name evidence="11" type="primary">LOC111135718</name>
</gene>
<accession>A0A8B8EP69</accession>
<dbReference type="PROSITE" id="PS50003">
    <property type="entry name" value="PH_DOMAIN"/>
    <property type="match status" value="1"/>
</dbReference>
<evidence type="ECO:0000256" key="6">
    <source>
        <dbReference type="PROSITE-ProRule" id="PRU00192"/>
    </source>
</evidence>
<dbReference type="GeneID" id="111135718"/>
<sequence length="433" mass="48376">MTSFQESVREIISEVERFLVETIKKESLSKTSKEHKQTILDRIGRLREEFPQLNPDKSPEDAKTADLSFTDESTRTGGSSNADDDDQYGESSIPAIPAQELTDTIKCGFLEKRQRKGGLFGGPKLQKRWCAIKNNVFYYYESAKERKQHGAFYLNGYSVEGAPDMVDKKDTARRELAFQLVCPAKRTYQFVALSKEDFDDWKLAVNKGALSSSSKDTILNDDEPGEVYEDVGAGDDAVEEEVYDDALEESQLPPKPSMKAPPSIPQPPPPEEPTCDEIYDDTVNPDDVQEEYDDCMTGAKTLPPPPPTPSRSLPEIPPGLPGPRKPLPSVPPTPPPSTAKPLPSIPPPEVPKEAKPDTSSEPQIPPDQDYENMFLGKWDCRADRNNELAFKKGDKLYIISREFDDKSWWVAELGGKFGLVPKNYLTPAYELAR</sequence>
<dbReference type="InterPro" id="IPR001452">
    <property type="entry name" value="SH3_domain"/>
</dbReference>
<dbReference type="SMART" id="SM00326">
    <property type="entry name" value="SH3"/>
    <property type="match status" value="1"/>
</dbReference>
<keyword evidence="3 6" id="KW-0728">SH3 domain</keyword>
<feature type="compositionally biased region" description="Acidic residues" evidence="7">
    <location>
        <begin position="219"/>
        <end position="232"/>
    </location>
</feature>
<dbReference type="Proteomes" id="UP000694844">
    <property type="component" value="Chromosome 5"/>
</dbReference>
<evidence type="ECO:0000256" key="7">
    <source>
        <dbReference type="SAM" id="MobiDB-lite"/>
    </source>
</evidence>
<comment type="subcellular location">
    <subcellularLocation>
        <location evidence="1">Cytoplasm</location>
    </subcellularLocation>
</comment>
<dbReference type="Gene3D" id="6.10.250.220">
    <property type="match status" value="1"/>
</dbReference>
<name>A0A8B8EP69_CRAVI</name>
<feature type="domain" description="SH3" evidence="8">
    <location>
        <begin position="369"/>
        <end position="430"/>
    </location>
</feature>
<evidence type="ECO:0000313" key="10">
    <source>
        <dbReference type="Proteomes" id="UP000694844"/>
    </source>
</evidence>
<evidence type="ECO:0000313" key="11">
    <source>
        <dbReference type="RefSeq" id="XP_022341725.1"/>
    </source>
</evidence>
<keyword evidence="4" id="KW-0963">Cytoplasm</keyword>
<evidence type="ECO:0000259" key="9">
    <source>
        <dbReference type="PROSITE" id="PS50003"/>
    </source>
</evidence>
<dbReference type="OrthoDB" id="243840at2759"/>
<dbReference type="InterPro" id="IPR011993">
    <property type="entry name" value="PH-like_dom_sf"/>
</dbReference>
<feature type="region of interest" description="Disordered" evidence="7">
    <location>
        <begin position="44"/>
        <end position="95"/>
    </location>
</feature>
<dbReference type="Pfam" id="PF00169">
    <property type="entry name" value="PH"/>
    <property type="match status" value="1"/>
</dbReference>
<dbReference type="KEGG" id="cvn:111135718"/>
<dbReference type="SMART" id="SM00233">
    <property type="entry name" value="PH"/>
    <property type="match status" value="1"/>
</dbReference>
<dbReference type="InterPro" id="IPR037781">
    <property type="entry name" value="SKAP_fam"/>
</dbReference>
<evidence type="ECO:0000259" key="8">
    <source>
        <dbReference type="PROSITE" id="PS50002"/>
    </source>
</evidence>
<keyword evidence="10" id="KW-1185">Reference proteome</keyword>
<evidence type="ECO:0000256" key="3">
    <source>
        <dbReference type="ARBA" id="ARBA00022443"/>
    </source>
</evidence>
<keyword evidence="5" id="KW-0597">Phosphoprotein</keyword>